<feature type="compositionally biased region" description="Polar residues" evidence="1">
    <location>
        <begin position="62"/>
        <end position="75"/>
    </location>
</feature>
<organism evidence="2 3">
    <name type="scientific">Alicyclobacillus macrosporangiidus</name>
    <dbReference type="NCBI Taxonomy" id="392015"/>
    <lineage>
        <taxon>Bacteria</taxon>
        <taxon>Bacillati</taxon>
        <taxon>Bacillota</taxon>
        <taxon>Bacilli</taxon>
        <taxon>Bacillales</taxon>
        <taxon>Alicyclobacillaceae</taxon>
        <taxon>Alicyclobacillus</taxon>
    </lineage>
</organism>
<dbReference type="STRING" id="392015.SAMN05421543_10810"/>
<dbReference type="Proteomes" id="UP000183508">
    <property type="component" value="Unassembled WGS sequence"/>
</dbReference>
<sequence length="75" mass="8605">MALAYCMVCRSWMDERDMVYTFRTGFVRVAGVDHPLGVCGKRDEPHLRVVSPMLTRREDRSLSPNAVRTDTWTGT</sequence>
<evidence type="ECO:0000313" key="2">
    <source>
        <dbReference type="EMBL" id="SFU78239.1"/>
    </source>
</evidence>
<name>A0A1I7IZ65_9BACL</name>
<dbReference type="EMBL" id="FPBV01000008">
    <property type="protein sequence ID" value="SFU78239.1"/>
    <property type="molecule type" value="Genomic_DNA"/>
</dbReference>
<evidence type="ECO:0000313" key="3">
    <source>
        <dbReference type="Proteomes" id="UP000183508"/>
    </source>
</evidence>
<dbReference type="AlphaFoldDB" id="A0A1I7IZ65"/>
<proteinExistence type="predicted"/>
<dbReference type="RefSeq" id="WP_139234632.1">
    <property type="nucleotide sequence ID" value="NZ_FPBV01000008.1"/>
</dbReference>
<evidence type="ECO:0000256" key="1">
    <source>
        <dbReference type="SAM" id="MobiDB-lite"/>
    </source>
</evidence>
<gene>
    <name evidence="2" type="ORF">SAMN05421543_10810</name>
</gene>
<dbReference type="OrthoDB" id="2641051at2"/>
<feature type="region of interest" description="Disordered" evidence="1">
    <location>
        <begin position="56"/>
        <end position="75"/>
    </location>
</feature>
<evidence type="ECO:0008006" key="4">
    <source>
        <dbReference type="Google" id="ProtNLM"/>
    </source>
</evidence>
<protein>
    <recommendedName>
        <fullName evidence="4">DUF3973 domain-containing protein</fullName>
    </recommendedName>
</protein>
<keyword evidence="3" id="KW-1185">Reference proteome</keyword>
<reference evidence="3" key="1">
    <citation type="submission" date="2016-10" db="EMBL/GenBank/DDBJ databases">
        <authorList>
            <person name="Varghese N."/>
        </authorList>
    </citation>
    <scope>NUCLEOTIDE SEQUENCE [LARGE SCALE GENOMIC DNA]</scope>
    <source>
        <strain evidence="3">DSM 17980</strain>
    </source>
</reference>
<accession>A0A1I7IZ65</accession>